<protein>
    <recommendedName>
        <fullName evidence="1">Methyltransferase domain-containing protein</fullName>
    </recommendedName>
</protein>
<feature type="non-terminal residue" evidence="2">
    <location>
        <position position="307"/>
    </location>
</feature>
<dbReference type="InterPro" id="IPR041698">
    <property type="entry name" value="Methyltransf_25"/>
</dbReference>
<feature type="domain" description="Methyltransferase" evidence="1">
    <location>
        <begin position="112"/>
        <end position="194"/>
    </location>
</feature>
<dbReference type="Gene3D" id="3.40.50.150">
    <property type="entry name" value="Vaccinia Virus protein VP39"/>
    <property type="match status" value="1"/>
</dbReference>
<proteinExistence type="predicted"/>
<dbReference type="InterPro" id="IPR029063">
    <property type="entry name" value="SAM-dependent_MTases_sf"/>
</dbReference>
<evidence type="ECO:0000259" key="1">
    <source>
        <dbReference type="Pfam" id="PF13649"/>
    </source>
</evidence>
<reference evidence="2" key="1">
    <citation type="submission" date="2018-05" db="EMBL/GenBank/DDBJ databases">
        <authorList>
            <person name="Lanie J.A."/>
            <person name="Ng W.-L."/>
            <person name="Kazmierczak K.M."/>
            <person name="Andrzejewski T.M."/>
            <person name="Davidsen T.M."/>
            <person name="Wayne K.J."/>
            <person name="Tettelin H."/>
            <person name="Glass J.I."/>
            <person name="Rusch D."/>
            <person name="Podicherti R."/>
            <person name="Tsui H.-C.T."/>
            <person name="Winkler M.E."/>
        </authorList>
    </citation>
    <scope>NUCLEOTIDE SEQUENCE</scope>
</reference>
<dbReference type="CDD" id="cd02440">
    <property type="entry name" value="AdoMet_MTases"/>
    <property type="match status" value="1"/>
</dbReference>
<dbReference type="SUPFAM" id="SSF53335">
    <property type="entry name" value="S-adenosyl-L-methionine-dependent methyltransferases"/>
    <property type="match status" value="1"/>
</dbReference>
<evidence type="ECO:0000313" key="2">
    <source>
        <dbReference type="EMBL" id="SVC39016.1"/>
    </source>
</evidence>
<organism evidence="2">
    <name type="scientific">marine metagenome</name>
    <dbReference type="NCBI Taxonomy" id="408172"/>
    <lineage>
        <taxon>unclassified sequences</taxon>
        <taxon>metagenomes</taxon>
        <taxon>ecological metagenomes</taxon>
    </lineage>
</organism>
<sequence length="307" mass="35592">MYYKNKIKTLSEIFDTSDIHLEGTCINIAGRVYPIVDDVIILLKSNQIPSRTSEKIQDLIPDQTSTPSIAKDIQHTFSEEWKTYNKILPQHHNEFKLYFDLIDLPTLESKRICDLGCGIGRWSYFLKDIAREIVLIDFSESIFEARKNLSGSDNIIFIMADILELPFKDNTFDFIFSLGVLHHIPVPALESVRKLSRLAPEFLVYLYYALDKRGRLYKLIFYFVDKIRKLISKITSSTARSVITEVLMWSLYMPAIFIGKILSILGASSSKVPFYSIYGHMNLGRIRQDVYDRFFTSIEQRVSKKEI</sequence>
<gene>
    <name evidence="2" type="ORF">METZ01_LOCUS291870</name>
</gene>
<accession>A0A382LR29</accession>
<dbReference type="Pfam" id="PF13649">
    <property type="entry name" value="Methyltransf_25"/>
    <property type="match status" value="1"/>
</dbReference>
<dbReference type="EMBL" id="UINC01088621">
    <property type="protein sequence ID" value="SVC39016.1"/>
    <property type="molecule type" value="Genomic_DNA"/>
</dbReference>
<dbReference type="AlphaFoldDB" id="A0A382LR29"/>
<name>A0A382LR29_9ZZZZ</name>
<dbReference type="PANTHER" id="PTHR43591">
    <property type="entry name" value="METHYLTRANSFERASE"/>
    <property type="match status" value="1"/>
</dbReference>